<proteinExistence type="predicted"/>
<feature type="region of interest" description="Disordered" evidence="1">
    <location>
        <begin position="268"/>
        <end position="297"/>
    </location>
</feature>
<dbReference type="EMBL" id="RCHU01000534">
    <property type="protein sequence ID" value="TKS02666.1"/>
    <property type="molecule type" value="Genomic_DNA"/>
</dbReference>
<keyword evidence="2" id="KW-0496">Mitochondrion</keyword>
<gene>
    <name evidence="2" type="ORF">D5086_0000160670</name>
</gene>
<comment type="caution">
    <text evidence="2">The sequence shown here is derived from an EMBL/GenBank/DDBJ whole genome shotgun (WGS) entry which is preliminary data.</text>
</comment>
<feature type="compositionally biased region" description="Basic and acidic residues" evidence="1">
    <location>
        <begin position="98"/>
        <end position="107"/>
    </location>
</feature>
<reference evidence="2" key="1">
    <citation type="submission" date="2018-10" db="EMBL/GenBank/DDBJ databases">
        <title>Population genomic analysis revealed the cold adaptation of white poplar.</title>
        <authorList>
            <person name="Liu Y.-J."/>
        </authorList>
    </citation>
    <scope>NUCLEOTIDE SEQUENCE [LARGE SCALE GENOMIC DNA]</scope>
    <source>
        <strain evidence="2">PAL-ZL1</strain>
    </source>
</reference>
<accession>A0A4V6XWU7</accession>
<geneLocation type="mitochondrion" evidence="2"/>
<evidence type="ECO:0000313" key="2">
    <source>
        <dbReference type="EMBL" id="TKS02666.1"/>
    </source>
</evidence>
<name>A0A4V6XWU7_POPAL</name>
<dbReference type="AlphaFoldDB" id="A0A4V6XWU7"/>
<organism evidence="2">
    <name type="scientific">Populus alba</name>
    <name type="common">White poplar</name>
    <dbReference type="NCBI Taxonomy" id="43335"/>
    <lineage>
        <taxon>Eukaryota</taxon>
        <taxon>Viridiplantae</taxon>
        <taxon>Streptophyta</taxon>
        <taxon>Embryophyta</taxon>
        <taxon>Tracheophyta</taxon>
        <taxon>Spermatophyta</taxon>
        <taxon>Magnoliopsida</taxon>
        <taxon>eudicotyledons</taxon>
        <taxon>Gunneridae</taxon>
        <taxon>Pentapetalae</taxon>
        <taxon>rosids</taxon>
        <taxon>fabids</taxon>
        <taxon>Malpighiales</taxon>
        <taxon>Salicaceae</taxon>
        <taxon>Saliceae</taxon>
        <taxon>Populus</taxon>
    </lineage>
</organism>
<feature type="region of interest" description="Disordered" evidence="1">
    <location>
        <begin position="25"/>
        <end position="147"/>
    </location>
</feature>
<protein>
    <submittedName>
        <fullName evidence="2">Uncharacterized protein</fullName>
    </submittedName>
</protein>
<sequence>MDPFLSVVASAFPGRAGILYSNLKGQAKPEGCYPNRPAGGTRRGSGYHRGRKSPSDNTHRRPSSASRARRRPAQGAKREKTEGGRAASYSFRENSTSRSEKHSERAPRTKGLPKETAGNSKGSPLEAFADSIGTKQRKRRNGERKGARAVLLGAKAAGSGAGYGTKGPRTSRRDFLGNPLPCCKQSNLTLVALLSFLAGRKHTSSAGGVLILCDNTTERVALLGGQLCDTEKATLSCHMLWSQCPYEVVMSFTRSKPGPRAVRKIGLDLNGTTHPTLPPIGGRPSYSRPKRNCSDLE</sequence>
<evidence type="ECO:0000256" key="1">
    <source>
        <dbReference type="SAM" id="MobiDB-lite"/>
    </source>
</evidence>